<comment type="caution">
    <text evidence="1">The sequence shown here is derived from an EMBL/GenBank/DDBJ whole genome shotgun (WGS) entry which is preliminary data.</text>
</comment>
<proteinExistence type="predicted"/>
<evidence type="ECO:0000313" key="1">
    <source>
        <dbReference type="EMBL" id="KAI0034173.1"/>
    </source>
</evidence>
<sequence>MVHEFKPSGSFSGSADPGSSHSGVRFPDSARSSQTNSFSKASSLGIGPPPRRSPVGQDGASSSGYRDDDRRRRVRSAQGVSFGQTYYDMAQSPSASRRWSPMVDRLARGSNEVRPRRVTMSARPLAGVDEFEPSVFSDEYDLYPKILEEVQHALKLQMRREARQRAPIAEALSISSVSSGPSSSLHVSKIPTPAFPRIARASTESELDFSPAVGFHRLHPVPISFNDGHTLDWGWSEPPEEPSERKWPIPIPKRKFLLAERLTSIKGSAAPQTFRKADITRNQLERRYRALNATLEADKEPLNPAQVVSWYSSLDPIMRASLDDAEPFTWLRHLRDRHLARTGCRFPWHISALLVEEFLEQGTRQPITPPIPEDSVAPMSPLYPSSPATHSFESASDISPHKHLAASLSRRPSFDGNVSFEPYVDTSGRRSGGEDSRLSIEGPPRYRQRPSLLESPRSSIYSASGQLELAPASPSSSRGRIRGLAMLSRQHDSDEPSSPHHSVSEDSDGGKKKKKRSIRLRPAGLDLISRAQPLPEVLSGDERGMSHEGSAELGIMTPSPSQLLTAKAEGGSESIPTSPTGDVTATEPHLPSRMGSVRVLKLRGYRTSLPSLRPASTADDHLRVDVEDDAVREEYEQRKDLINQNHMNRMALQRVAHVVKEYHKLLSRFANSLGVPYTPLSEEVLDALSHDPAVIVNHTSKLKGYHAVENQAETLWRCLRENGIGVMQLETFGSVMQPSVEILRHTLAEVEEMMPTIEEKTKMVSDALTRVKKLHAAVKMEYNEAVAHTSAVYPEMSRIVALEDSYKNRYQQVWDIGMDFATFMLDAVVPFWRNYGKVIGIDIQDFLIVPLYRNEFTGEAKRYPITKLPQRSLRHWVALSFIFISNILIWYYQSRGVWVSCKRYYVPLLASPTFWAVTLPLYCVFVGIQVFFVFLEAAGLSLHLVVIFWWLGWWAGIFT</sequence>
<reference evidence="1" key="1">
    <citation type="submission" date="2021-02" db="EMBL/GenBank/DDBJ databases">
        <authorList>
            <consortium name="DOE Joint Genome Institute"/>
            <person name="Ahrendt S."/>
            <person name="Looney B.P."/>
            <person name="Miyauchi S."/>
            <person name="Morin E."/>
            <person name="Drula E."/>
            <person name="Courty P.E."/>
            <person name="Chicoki N."/>
            <person name="Fauchery L."/>
            <person name="Kohler A."/>
            <person name="Kuo A."/>
            <person name="Labutti K."/>
            <person name="Pangilinan J."/>
            <person name="Lipzen A."/>
            <person name="Riley R."/>
            <person name="Andreopoulos W."/>
            <person name="He G."/>
            <person name="Johnson J."/>
            <person name="Barry K.W."/>
            <person name="Grigoriev I.V."/>
            <person name="Nagy L."/>
            <person name="Hibbett D."/>
            <person name="Henrissat B."/>
            <person name="Matheny P.B."/>
            <person name="Labbe J."/>
            <person name="Martin F."/>
        </authorList>
    </citation>
    <scope>NUCLEOTIDE SEQUENCE</scope>
    <source>
        <strain evidence="1">EC-137</strain>
    </source>
</reference>
<organism evidence="1 2">
    <name type="scientific">Vararia minispora EC-137</name>
    <dbReference type="NCBI Taxonomy" id="1314806"/>
    <lineage>
        <taxon>Eukaryota</taxon>
        <taxon>Fungi</taxon>
        <taxon>Dikarya</taxon>
        <taxon>Basidiomycota</taxon>
        <taxon>Agaricomycotina</taxon>
        <taxon>Agaricomycetes</taxon>
        <taxon>Russulales</taxon>
        <taxon>Lachnocladiaceae</taxon>
        <taxon>Vararia</taxon>
    </lineage>
</organism>
<gene>
    <name evidence="1" type="ORF">K488DRAFT_69356</name>
</gene>
<dbReference type="EMBL" id="MU273505">
    <property type="protein sequence ID" value="KAI0034173.1"/>
    <property type="molecule type" value="Genomic_DNA"/>
</dbReference>
<dbReference type="Proteomes" id="UP000814128">
    <property type="component" value="Unassembled WGS sequence"/>
</dbReference>
<name>A0ACB8QR73_9AGAM</name>
<accession>A0ACB8QR73</accession>
<keyword evidence="2" id="KW-1185">Reference proteome</keyword>
<reference evidence="1" key="2">
    <citation type="journal article" date="2022" name="New Phytol.">
        <title>Evolutionary transition to the ectomycorrhizal habit in the genomes of a hyperdiverse lineage of mushroom-forming fungi.</title>
        <authorList>
            <person name="Looney B."/>
            <person name="Miyauchi S."/>
            <person name="Morin E."/>
            <person name="Drula E."/>
            <person name="Courty P.E."/>
            <person name="Kohler A."/>
            <person name="Kuo A."/>
            <person name="LaButti K."/>
            <person name="Pangilinan J."/>
            <person name="Lipzen A."/>
            <person name="Riley R."/>
            <person name="Andreopoulos W."/>
            <person name="He G."/>
            <person name="Johnson J."/>
            <person name="Nolan M."/>
            <person name="Tritt A."/>
            <person name="Barry K.W."/>
            <person name="Grigoriev I.V."/>
            <person name="Nagy L.G."/>
            <person name="Hibbett D."/>
            <person name="Henrissat B."/>
            <person name="Matheny P.B."/>
            <person name="Labbe J."/>
            <person name="Martin F.M."/>
        </authorList>
    </citation>
    <scope>NUCLEOTIDE SEQUENCE</scope>
    <source>
        <strain evidence="1">EC-137</strain>
    </source>
</reference>
<protein>
    <submittedName>
        <fullName evidence="1">Uncharacterized protein</fullName>
    </submittedName>
</protein>
<evidence type="ECO:0000313" key="2">
    <source>
        <dbReference type="Proteomes" id="UP000814128"/>
    </source>
</evidence>